<dbReference type="Proteomes" id="UP000823388">
    <property type="component" value="Chromosome 1K"/>
</dbReference>
<feature type="region of interest" description="Disordered" evidence="1">
    <location>
        <begin position="36"/>
        <end position="81"/>
    </location>
</feature>
<evidence type="ECO:0000313" key="2">
    <source>
        <dbReference type="EMBL" id="KAG2655537.1"/>
    </source>
</evidence>
<dbReference type="AlphaFoldDB" id="A0A8T0X974"/>
<reference evidence="2" key="1">
    <citation type="submission" date="2020-05" db="EMBL/GenBank/DDBJ databases">
        <title>WGS assembly of Panicum virgatum.</title>
        <authorList>
            <person name="Lovell J.T."/>
            <person name="Jenkins J."/>
            <person name="Shu S."/>
            <person name="Juenger T.E."/>
            <person name="Schmutz J."/>
        </authorList>
    </citation>
    <scope>NUCLEOTIDE SEQUENCE</scope>
    <source>
        <strain evidence="2">AP13</strain>
    </source>
</reference>
<sequence length="112" mass="12074">MLAGLISPPVRLVGCSRWAALRSAWVPQLALHPLHSSPAPPPASSRRSFSSVLTASPRPPPLQQRVLATPLSSPLPARSPWAPPLRFSLGRRRPAPILEVTNLPAGKDKIFQ</sequence>
<protein>
    <submittedName>
        <fullName evidence="2">Uncharacterized protein</fullName>
    </submittedName>
</protein>
<gene>
    <name evidence="2" type="ORF">PVAP13_1KG017200</name>
</gene>
<dbReference type="EMBL" id="CM029037">
    <property type="protein sequence ID" value="KAG2655537.1"/>
    <property type="molecule type" value="Genomic_DNA"/>
</dbReference>
<keyword evidence="3" id="KW-1185">Reference proteome</keyword>
<accession>A0A8T0X974</accession>
<evidence type="ECO:0000313" key="3">
    <source>
        <dbReference type="Proteomes" id="UP000823388"/>
    </source>
</evidence>
<comment type="caution">
    <text evidence="2">The sequence shown here is derived from an EMBL/GenBank/DDBJ whole genome shotgun (WGS) entry which is preliminary data.</text>
</comment>
<proteinExistence type="predicted"/>
<organism evidence="2 3">
    <name type="scientific">Panicum virgatum</name>
    <name type="common">Blackwell switchgrass</name>
    <dbReference type="NCBI Taxonomy" id="38727"/>
    <lineage>
        <taxon>Eukaryota</taxon>
        <taxon>Viridiplantae</taxon>
        <taxon>Streptophyta</taxon>
        <taxon>Embryophyta</taxon>
        <taxon>Tracheophyta</taxon>
        <taxon>Spermatophyta</taxon>
        <taxon>Magnoliopsida</taxon>
        <taxon>Liliopsida</taxon>
        <taxon>Poales</taxon>
        <taxon>Poaceae</taxon>
        <taxon>PACMAD clade</taxon>
        <taxon>Panicoideae</taxon>
        <taxon>Panicodae</taxon>
        <taxon>Paniceae</taxon>
        <taxon>Panicinae</taxon>
        <taxon>Panicum</taxon>
        <taxon>Panicum sect. Hiantes</taxon>
    </lineage>
</organism>
<name>A0A8T0X974_PANVG</name>
<feature type="compositionally biased region" description="Low complexity" evidence="1">
    <location>
        <begin position="44"/>
        <end position="56"/>
    </location>
</feature>
<evidence type="ECO:0000256" key="1">
    <source>
        <dbReference type="SAM" id="MobiDB-lite"/>
    </source>
</evidence>